<dbReference type="InterPro" id="IPR000595">
    <property type="entry name" value="cNMP-bd_dom"/>
</dbReference>
<evidence type="ECO:0000256" key="9">
    <source>
        <dbReference type="SAM" id="Phobius"/>
    </source>
</evidence>
<dbReference type="GO" id="GO:0005249">
    <property type="term" value="F:voltage-gated potassium channel activity"/>
    <property type="evidence" value="ECO:0007669"/>
    <property type="project" value="InterPro"/>
</dbReference>
<evidence type="ECO:0000256" key="7">
    <source>
        <dbReference type="ARBA" id="ARBA00023286"/>
    </source>
</evidence>
<feature type="transmembrane region" description="Helical" evidence="9">
    <location>
        <begin position="1805"/>
        <end position="1828"/>
    </location>
</feature>
<dbReference type="Gene3D" id="2.60.120.10">
    <property type="entry name" value="Jelly Rolls"/>
    <property type="match status" value="4"/>
</dbReference>
<dbReference type="GO" id="GO:0005221">
    <property type="term" value="F:intracellularly cyclic nucleotide-activated monoatomic cation channel activity"/>
    <property type="evidence" value="ECO:0007669"/>
    <property type="project" value="InterPro"/>
</dbReference>
<dbReference type="InterPro" id="IPR013099">
    <property type="entry name" value="K_chnl_dom"/>
</dbReference>
<proteinExistence type="predicted"/>
<evidence type="ECO:0000256" key="1">
    <source>
        <dbReference type="ARBA" id="ARBA00004141"/>
    </source>
</evidence>
<dbReference type="Gene3D" id="1.10.287.70">
    <property type="match status" value="4"/>
</dbReference>
<evidence type="ECO:0000256" key="2">
    <source>
        <dbReference type="ARBA" id="ARBA00022448"/>
    </source>
</evidence>
<keyword evidence="2" id="KW-0813">Transport</keyword>
<feature type="transmembrane region" description="Helical" evidence="9">
    <location>
        <begin position="1266"/>
        <end position="1284"/>
    </location>
</feature>
<sequence>MVIGRRRGAKVYPIHSDQQNVGKSSLGVGLRVVFRAIGTIYWIVTVPIRIAFVPEFLVGAKNHLLFTICDTVCTIYFTFETICAYREYMVKIEPFSNHFKNACTWRERPRRSNSSSLPICASSKDWVRIFEQNDVSCLGLVFEVIATVPVEYFAVLLQSKYICYYLSNRMLRLFFLPGYLGEISMVLERKGVIKILGVHRMWKLFLVMALAGNFCGSVFFLVAKKEAEWGGQYTWPESIGLYKITSDEEVGRRVQTLESVSQCYIKSLYWSYITMITTGFGDIVPISLPETFWTIITMYIGVLITTCAIANLQLLVTNLDEAKNSFQIKMDNLRMYMRYRRLPEFLQNRVQSFYDYQWDLLKGTDEAKLLGELPKSIQLQVANFLCRDLISSLPILRKANHALLNALSDCIESNIYSPRDEIIKPGEQIHGALLVSGGEIEVIKNGRLERMLKRMDNFAEESLFRSIISDSLVRSKTFTETILLPKDRFQQVIAAHCNKSQIDQMNELSKKIAKSASKLNKFLGSQEESIPLGGIYRFCRPNSFFRKVWSIILFLGIIHYIFCLPLNMMNCLQNRPFSHDGALLIIGYMFDGFFVVDLILSSRYFTFIEEGLIVFDPERIKQKFRLERNMLRECIVALPFDFVAVFVGERYCNALRLLKVPRVGECISRMNSFEKLLYSKFSLDQAHLRVIKLNFILLVVCHWVGCLWYFSANLSLSTGISSNWITTDENNDSFTISHSDLKGIAGYLRSIYWAIVAMSTVGYGDIVPTNDLETVFAILIVLFGGLVLPAIVGGLAAYMGTLNQAAKQYKDKLSKIRSYMRRASIEPSVMDKVLQFYDYLWSRQGGVNEEVIMDELSAPLRQQVAIHVNGDSVRNISFFEMCDDGLKQYLVSKLKPRVFLPTDIIYTQGEVGKDLHIVERGLLISSSQNNRISYCNFSKGDYFGENCLIGSTLELSTVRAVSYCDCFVLSKSDFIEVLREYSSSVRQDVIKKIKFVLQKKIKQYQNTERNFREYPKCLTLTCTSTTIEQDFSSKCTRSARFRPDSIFCHFWNFLLLIACFYYALSIPFRLSFEFNGMMEFFDRTFDVLLLMDLYLNLYEFSYLHEGELVANSERIRDNYLRGNFKWDLISAIPFDFLVRSLIARSIRSNRLVVMLQILKLVRLSSAPMILANVLRTLDETDLNLAPIRLLMLLFGVILVAHWAACGFYALAKWNSVNSCSFVDQNNPDSMLECTWSGTWIQKQINKGKLPDDGGNSLQRYIRSFNWALPTLLVVVIGDVVPVTSVETLYVFIWMIVGVTVNATIVGNVVNIVADLETESSEFIKKADAIRHFMHVNHVSQVLQDRVKHFMSYLWTAHKGLVNESSFIRDLPISLQMTISDHTRLKHIKNCPFFDFCSYEITRSLAICLQPLMFSIGDILIQHGDLGQEMYFIEKGTVEVLSSDNVTVFACLSEGSFFGETALFFKQKRSTTIRASTFCEAFQLTKLDLDNELRQRDFDLGRMVDVFTSFSNINKRRNACVAANLKNASIDGTKLNKIIDVMDTIKTPIQKVRKFFLPNSTFRAIWDIHAMFFTIYFAFSIPYRIGFIFEEHFDATFPWLIIDFSIDIFFTVDIILQYVYFPIIVNGILVFDTDKIKEHYKKHWMMLDIVSCFPFEVLFFSFGKHSIYILRLMHSLRVFRLPFYFSEVNHYLYTWNIRISAASGLLMRMFYYYVMLNHWLACIWFIIHRYFERNLQFTWATTDCPGSAELTGTLCLASWQENIGQHNICNLNNVKRCYWRAFYYVLTTISTVGFGDISPVNELETIYQNVVAVIGACIFAALVGAFTAYMSQSDTTGKNAFKAKLQKLQKYMDFRKLPEDLKDCILTHYKYKWSRSQILDEENIMKILPKPLQMDLSHEVLQFVIEKVPVLRDSPIIMQKRFALAMSLQICPPRSAIYRAGDIGWEIYFIGSGLVEITVPDDLSVLDLEGRFKSAEAKKKTQFAGNLLRTGNHFGESCLLSKTGVRPETATSKIISEVYILSKSDIEVIFAYTTPENIDNFRHALRTRNGNMQFSFHQKPVSDIDETIKGCSKFDDVGSLSDFADDAKKINYKLSSGKNLNSDCSPSMHGRYHLHHASNRGKRDWRLRSFSAQASKDALEIRRQLKQKGHHRSKSAIKFTDTVKDSDFLNKSTNFLHEVESNHDRCEDLDQLVESCPSESYIHGVDIESQVLFDPG</sequence>
<evidence type="ECO:0000256" key="8">
    <source>
        <dbReference type="ARBA" id="ARBA00023303"/>
    </source>
</evidence>
<keyword evidence="5" id="KW-0406">Ion transport</keyword>
<evidence type="ECO:0000256" key="6">
    <source>
        <dbReference type="ARBA" id="ARBA00023136"/>
    </source>
</evidence>
<accession>A0A7S1FWP3</accession>
<dbReference type="GO" id="GO:0016020">
    <property type="term" value="C:membrane"/>
    <property type="evidence" value="ECO:0007669"/>
    <property type="project" value="UniProtKB-SubCell"/>
</dbReference>
<feature type="transmembrane region" description="Helical" evidence="9">
    <location>
        <begin position="1050"/>
        <end position="1072"/>
    </location>
</feature>
<keyword evidence="6 9" id="KW-0472">Membrane</keyword>
<dbReference type="Pfam" id="PF07885">
    <property type="entry name" value="Ion_trans_2"/>
    <property type="match status" value="1"/>
</dbReference>
<evidence type="ECO:0000259" key="10">
    <source>
        <dbReference type="PROSITE" id="PS50042"/>
    </source>
</evidence>
<dbReference type="GO" id="GO:0044877">
    <property type="term" value="F:protein-containing complex binding"/>
    <property type="evidence" value="ECO:0007669"/>
    <property type="project" value="TreeGrafter"/>
</dbReference>
<comment type="subcellular location">
    <subcellularLocation>
        <location evidence="1">Membrane</location>
        <topology evidence="1">Multi-pass membrane protein</topology>
    </subcellularLocation>
</comment>
<dbReference type="Pfam" id="PF00520">
    <property type="entry name" value="Ion_trans"/>
    <property type="match status" value="3"/>
</dbReference>
<feature type="transmembrane region" description="Helical" evidence="9">
    <location>
        <begin position="548"/>
        <end position="569"/>
    </location>
</feature>
<evidence type="ECO:0000256" key="5">
    <source>
        <dbReference type="ARBA" id="ARBA00023065"/>
    </source>
</evidence>
<feature type="transmembrane region" description="Helical" evidence="9">
    <location>
        <begin position="690"/>
        <end position="710"/>
    </location>
</feature>
<dbReference type="SMART" id="SM00100">
    <property type="entry name" value="cNMP"/>
    <property type="match status" value="4"/>
</dbReference>
<gene>
    <name evidence="11" type="ORF">CHYS00102_LOCUS19570</name>
</gene>
<dbReference type="InterPro" id="IPR003938">
    <property type="entry name" value="K_chnl_volt-dep_EAG/ELK/ERG"/>
</dbReference>
<keyword evidence="4 9" id="KW-1133">Transmembrane helix</keyword>
<dbReference type="PROSITE" id="PS50042">
    <property type="entry name" value="CNMP_BINDING_3"/>
    <property type="match status" value="4"/>
</dbReference>
<feature type="transmembrane region" description="Helical" evidence="9">
    <location>
        <begin position="1290"/>
        <end position="1313"/>
    </location>
</feature>
<dbReference type="InterPro" id="IPR050866">
    <property type="entry name" value="CNG_cation_channel"/>
</dbReference>
<dbReference type="SUPFAM" id="SSF81324">
    <property type="entry name" value="Voltage-gated potassium channels"/>
    <property type="match status" value="4"/>
</dbReference>
<feature type="transmembrane region" description="Helical" evidence="9">
    <location>
        <begin position="64"/>
        <end position="85"/>
    </location>
</feature>
<feature type="transmembrane region" description="Helical" evidence="9">
    <location>
        <begin position="581"/>
        <end position="600"/>
    </location>
</feature>
<evidence type="ECO:0000256" key="3">
    <source>
        <dbReference type="ARBA" id="ARBA00022692"/>
    </source>
</evidence>
<keyword evidence="7" id="KW-1071">Ligand-gated ion channel</keyword>
<dbReference type="PANTHER" id="PTHR45638:SF11">
    <property type="entry name" value="CYCLIC NUCLEOTIDE-GATED CATION CHANNEL SUBUNIT A"/>
    <property type="match status" value="1"/>
</dbReference>
<dbReference type="PANTHER" id="PTHR45638">
    <property type="entry name" value="CYCLIC NUCLEOTIDE-GATED CATION CHANNEL SUBUNIT A"/>
    <property type="match status" value="1"/>
</dbReference>
<dbReference type="Gene3D" id="1.10.287.630">
    <property type="entry name" value="Helix hairpin bin"/>
    <property type="match status" value="4"/>
</dbReference>
<feature type="transmembrane region" description="Helical" evidence="9">
    <location>
        <begin position="1709"/>
        <end position="1726"/>
    </location>
</feature>
<dbReference type="PRINTS" id="PR01463">
    <property type="entry name" value="EAGCHANLFMLY"/>
</dbReference>
<evidence type="ECO:0000313" key="11">
    <source>
        <dbReference type="EMBL" id="CAD8892362.1"/>
    </source>
</evidence>
<keyword evidence="3 9" id="KW-0812">Transmembrane</keyword>
<reference evidence="11" key="1">
    <citation type="submission" date="2021-01" db="EMBL/GenBank/DDBJ databases">
        <authorList>
            <person name="Corre E."/>
            <person name="Pelletier E."/>
            <person name="Niang G."/>
            <person name="Scheremetjew M."/>
            <person name="Finn R."/>
            <person name="Kale V."/>
            <person name="Holt S."/>
            <person name="Cochrane G."/>
            <person name="Meng A."/>
            <person name="Brown T."/>
            <person name="Cohen L."/>
        </authorList>
    </citation>
    <scope>NUCLEOTIDE SEQUENCE</scope>
    <source>
        <strain evidence="11">308</strain>
    </source>
</reference>
<dbReference type="EMBL" id="HBFR01027111">
    <property type="protein sequence ID" value="CAD8892362.1"/>
    <property type="molecule type" value="Transcribed_RNA"/>
</dbReference>
<dbReference type="FunFam" id="1.10.287.630:FF:000001">
    <property type="entry name" value="Cyclic nucleotide-gated channel alpha 3"/>
    <property type="match status" value="3"/>
</dbReference>
<feature type="domain" description="Cyclic nucleotide-binding" evidence="10">
    <location>
        <begin position="1392"/>
        <end position="1485"/>
    </location>
</feature>
<dbReference type="SUPFAM" id="SSF51206">
    <property type="entry name" value="cAMP-binding domain-like"/>
    <property type="match status" value="4"/>
</dbReference>
<feature type="transmembrane region" description="Helical" evidence="9">
    <location>
        <begin position="1642"/>
        <end position="1662"/>
    </location>
</feature>
<dbReference type="InterPro" id="IPR018490">
    <property type="entry name" value="cNMP-bd_dom_sf"/>
</dbReference>
<organism evidence="11">
    <name type="scientific">Corethron hystrix</name>
    <dbReference type="NCBI Taxonomy" id="216773"/>
    <lineage>
        <taxon>Eukaryota</taxon>
        <taxon>Sar</taxon>
        <taxon>Stramenopiles</taxon>
        <taxon>Ochrophyta</taxon>
        <taxon>Bacillariophyta</taxon>
        <taxon>Coscinodiscophyceae</taxon>
        <taxon>Corethrophycidae</taxon>
        <taxon>Corethrales</taxon>
        <taxon>Corethraceae</taxon>
        <taxon>Corethron</taxon>
    </lineage>
</organism>
<name>A0A7S1FWP3_9STRA</name>
<keyword evidence="8" id="KW-0407">Ion channel</keyword>
<feature type="transmembrane region" description="Helical" evidence="9">
    <location>
        <begin position="204"/>
        <end position="223"/>
    </location>
</feature>
<feature type="transmembrane region" description="Helical" evidence="9">
    <location>
        <begin position="32"/>
        <end position="52"/>
    </location>
</feature>
<evidence type="ECO:0000256" key="4">
    <source>
        <dbReference type="ARBA" id="ARBA00022989"/>
    </source>
</evidence>
<feature type="domain" description="Cyclic nucleotide-binding" evidence="10">
    <location>
        <begin position="878"/>
        <end position="978"/>
    </location>
</feature>
<feature type="transmembrane region" description="Helical" evidence="9">
    <location>
        <begin position="1563"/>
        <end position="1587"/>
    </location>
</feature>
<feature type="transmembrane region" description="Helical" evidence="9">
    <location>
        <begin position="1607"/>
        <end position="1630"/>
    </location>
</feature>
<dbReference type="Pfam" id="PF00027">
    <property type="entry name" value="cNMP_binding"/>
    <property type="match status" value="2"/>
</dbReference>
<feature type="transmembrane region" description="Helical" evidence="9">
    <location>
        <begin position="1190"/>
        <end position="1211"/>
    </location>
</feature>
<feature type="transmembrane region" description="Helical" evidence="9">
    <location>
        <begin position="292"/>
        <end position="316"/>
    </location>
</feature>
<dbReference type="CDD" id="cd00038">
    <property type="entry name" value="CAP_ED"/>
    <property type="match status" value="4"/>
</dbReference>
<feature type="domain" description="Cyclic nucleotide-binding" evidence="10">
    <location>
        <begin position="1909"/>
        <end position="2021"/>
    </location>
</feature>
<dbReference type="InterPro" id="IPR005821">
    <property type="entry name" value="Ion_trans_dom"/>
</dbReference>
<dbReference type="InterPro" id="IPR014710">
    <property type="entry name" value="RmlC-like_jellyroll"/>
</dbReference>
<feature type="domain" description="Cyclic nucleotide-binding" evidence="10">
    <location>
        <begin position="395"/>
        <end position="493"/>
    </location>
</feature>
<protein>
    <recommendedName>
        <fullName evidence="10">Cyclic nucleotide-binding domain-containing protein</fullName>
    </recommendedName>
</protein>
<feature type="transmembrane region" description="Helical" evidence="9">
    <location>
        <begin position="775"/>
        <end position="799"/>
    </location>
</feature>